<dbReference type="InterPro" id="IPR000715">
    <property type="entry name" value="Glycosyl_transferase_4"/>
</dbReference>
<dbReference type="KEGG" id="pth:PTH_2769"/>
<dbReference type="PANTHER" id="PTHR22926:SF3">
    <property type="entry name" value="UNDECAPRENYL-PHOSPHATE ALPHA-N-ACETYLGLUCOSAMINYL 1-PHOSPHATE TRANSFERASE"/>
    <property type="match status" value="1"/>
</dbReference>
<feature type="transmembrane region" description="Helical" evidence="9">
    <location>
        <begin position="6"/>
        <end position="23"/>
    </location>
</feature>
<dbReference type="PANTHER" id="PTHR22926">
    <property type="entry name" value="PHOSPHO-N-ACETYLMURAMOYL-PENTAPEPTIDE-TRANSFERASE"/>
    <property type="match status" value="1"/>
</dbReference>
<keyword evidence="3 10" id="KW-0808">Transferase</keyword>
<feature type="transmembrane region" description="Helical" evidence="9">
    <location>
        <begin position="295"/>
        <end position="315"/>
    </location>
</feature>
<feature type="transmembrane region" description="Helical" evidence="9">
    <location>
        <begin position="44"/>
        <end position="63"/>
    </location>
</feature>
<evidence type="ECO:0000313" key="10">
    <source>
        <dbReference type="EMBL" id="BAF60950.1"/>
    </source>
</evidence>
<comment type="subcellular location">
    <subcellularLocation>
        <location evidence="1">Cell membrane</location>
        <topology evidence="1">Multi-pass membrane protein</topology>
    </subcellularLocation>
</comment>
<dbReference type="GO" id="GO:0071555">
    <property type="term" value="P:cell wall organization"/>
    <property type="evidence" value="ECO:0007669"/>
    <property type="project" value="TreeGrafter"/>
</dbReference>
<evidence type="ECO:0000256" key="9">
    <source>
        <dbReference type="SAM" id="Phobius"/>
    </source>
</evidence>
<name>A5CYG7_PELTS</name>
<dbReference type="GO" id="GO:0016780">
    <property type="term" value="F:phosphotransferase activity, for other substituted phosphate groups"/>
    <property type="evidence" value="ECO:0007669"/>
    <property type="project" value="InterPro"/>
</dbReference>
<keyword evidence="4 9" id="KW-0812">Transmembrane</keyword>
<dbReference type="eggNOG" id="COG0472">
    <property type="taxonomic scope" value="Bacteria"/>
</dbReference>
<dbReference type="GO" id="GO:0005886">
    <property type="term" value="C:plasma membrane"/>
    <property type="evidence" value="ECO:0007669"/>
    <property type="project" value="UniProtKB-SubCell"/>
</dbReference>
<keyword evidence="6 9" id="KW-0472">Membrane</keyword>
<dbReference type="Pfam" id="PF00953">
    <property type="entry name" value="Glycos_transf_4"/>
    <property type="match status" value="1"/>
</dbReference>
<reference evidence="11" key="1">
    <citation type="journal article" date="2008" name="Genome Res.">
        <title>The genome of Pelotomaculum thermopropionicum reveals niche-associated evolution in anaerobic microbiota.</title>
        <authorList>
            <person name="Kosaka T."/>
            <person name="Kato S."/>
            <person name="Shimoyama T."/>
            <person name="Ishii S."/>
            <person name="Abe T."/>
            <person name="Watanabe K."/>
        </authorList>
    </citation>
    <scope>NUCLEOTIDE SEQUENCE [LARGE SCALE GENOMIC DNA]</scope>
    <source>
        <strain evidence="11">DSM 13744 / JCM 10971 / SI</strain>
    </source>
</reference>
<gene>
    <name evidence="10" type="primary">Rfe</name>
    <name evidence="10" type="ordered locus">PTH_2769</name>
</gene>
<feature type="transmembrane region" description="Helical" evidence="9">
    <location>
        <begin position="99"/>
        <end position="116"/>
    </location>
</feature>
<evidence type="ECO:0000256" key="6">
    <source>
        <dbReference type="ARBA" id="ARBA00023136"/>
    </source>
</evidence>
<feature type="binding site" evidence="7">
    <location>
        <position position="218"/>
    </location>
    <ligand>
        <name>Mg(2+)</name>
        <dbReference type="ChEBI" id="CHEBI:18420"/>
    </ligand>
</feature>
<feature type="transmembrane region" description="Helical" evidence="9">
    <location>
        <begin position="128"/>
        <end position="146"/>
    </location>
</feature>
<evidence type="ECO:0000256" key="5">
    <source>
        <dbReference type="ARBA" id="ARBA00022989"/>
    </source>
</evidence>
<dbReference type="Proteomes" id="UP000006556">
    <property type="component" value="Chromosome"/>
</dbReference>
<protein>
    <submittedName>
        <fullName evidence="10">UDP-N-acetylmuramyl pentapeptide phosphotransferase/UDP-N-acetylglucosamine-1-phosphate transferase</fullName>
    </submittedName>
</protein>
<organism evidence="10 11">
    <name type="scientific">Pelotomaculum thermopropionicum (strain DSM 13744 / JCM 10971 / SI)</name>
    <dbReference type="NCBI Taxonomy" id="370438"/>
    <lineage>
        <taxon>Bacteria</taxon>
        <taxon>Bacillati</taxon>
        <taxon>Bacillota</taxon>
        <taxon>Clostridia</taxon>
        <taxon>Eubacteriales</taxon>
        <taxon>Desulfotomaculaceae</taxon>
        <taxon>Pelotomaculum</taxon>
    </lineage>
</organism>
<evidence type="ECO:0000256" key="8">
    <source>
        <dbReference type="SAM" id="MobiDB-lite"/>
    </source>
</evidence>
<dbReference type="CDD" id="cd06853">
    <property type="entry name" value="GT_WecA_like"/>
    <property type="match status" value="1"/>
</dbReference>
<evidence type="ECO:0000256" key="4">
    <source>
        <dbReference type="ARBA" id="ARBA00022692"/>
    </source>
</evidence>
<feature type="transmembrane region" description="Helical" evidence="9">
    <location>
        <begin position="69"/>
        <end position="87"/>
    </location>
</feature>
<keyword evidence="7" id="KW-0479">Metal-binding</keyword>
<feature type="region of interest" description="Disordered" evidence="8">
    <location>
        <begin position="343"/>
        <end position="363"/>
    </location>
</feature>
<feature type="transmembrane region" description="Helical" evidence="9">
    <location>
        <begin position="243"/>
        <end position="264"/>
    </location>
</feature>
<dbReference type="AlphaFoldDB" id="A5CYG7"/>
<sequence>MQIPVTAMLLAFGSALLVTPLVRKWAFRCGALDRPDQRKMHDRVMPRLGGLAVYISFVAAVLLTREITLQVLGLLAGGSLILLLGVIDDIRGVSPRLKLAGQIAAACAVVPFGLRVEFLTNPFSEELIALGLLSVPVTVMWIVSVTNAVNLVDGLDGLAGGTTCIAALTLAAVVWIEAAATGGSQGQWDSVALAIILAAAVLGFLRYNFYPARIFLGDSGSMYLGFSVAVLAVMGLAKSATFISVIIPVVILGIPILDTAFAIVRRYCGNKPIFQPDKEHLHHRLIEMGLSHPQAVLCLYGVNVILGLSAIAMTLVSPKQAIFLLVILSTAVLTVANKIGATGAGSRATHSTQASNQQRSSRM</sequence>
<feature type="transmembrane region" description="Helical" evidence="9">
    <location>
        <begin position="321"/>
        <end position="340"/>
    </location>
</feature>
<evidence type="ECO:0000256" key="3">
    <source>
        <dbReference type="ARBA" id="ARBA00022679"/>
    </source>
</evidence>
<keyword evidence="7" id="KW-0460">Magnesium</keyword>
<dbReference type="GO" id="GO:0009103">
    <property type="term" value="P:lipopolysaccharide biosynthetic process"/>
    <property type="evidence" value="ECO:0007669"/>
    <property type="project" value="TreeGrafter"/>
</dbReference>
<proteinExistence type="predicted"/>
<evidence type="ECO:0000313" key="11">
    <source>
        <dbReference type="Proteomes" id="UP000006556"/>
    </source>
</evidence>
<dbReference type="STRING" id="370438.PTH_2769"/>
<feature type="transmembrane region" description="Helical" evidence="9">
    <location>
        <begin position="190"/>
        <end position="209"/>
    </location>
</feature>
<keyword evidence="11" id="KW-1185">Reference proteome</keyword>
<feature type="transmembrane region" description="Helical" evidence="9">
    <location>
        <begin position="221"/>
        <end position="237"/>
    </location>
</feature>
<feature type="binding site" evidence="7">
    <location>
        <position position="150"/>
    </location>
    <ligand>
        <name>Mg(2+)</name>
        <dbReference type="ChEBI" id="CHEBI:18420"/>
    </ligand>
</feature>
<evidence type="ECO:0000256" key="7">
    <source>
        <dbReference type="PIRSR" id="PIRSR600715-1"/>
    </source>
</evidence>
<dbReference type="HOGENOM" id="CLU_023982_2_4_9"/>
<keyword evidence="5 9" id="KW-1133">Transmembrane helix</keyword>
<evidence type="ECO:0000256" key="2">
    <source>
        <dbReference type="ARBA" id="ARBA00022475"/>
    </source>
</evidence>
<dbReference type="GO" id="GO:0044038">
    <property type="term" value="P:cell wall macromolecule biosynthetic process"/>
    <property type="evidence" value="ECO:0007669"/>
    <property type="project" value="TreeGrafter"/>
</dbReference>
<feature type="compositionally biased region" description="Polar residues" evidence="8">
    <location>
        <begin position="348"/>
        <end position="363"/>
    </location>
</feature>
<keyword evidence="2" id="KW-1003">Cell membrane</keyword>
<feature type="transmembrane region" description="Helical" evidence="9">
    <location>
        <begin position="158"/>
        <end position="178"/>
    </location>
</feature>
<comment type="cofactor">
    <cofactor evidence="7">
        <name>Mg(2+)</name>
        <dbReference type="ChEBI" id="CHEBI:18420"/>
    </cofactor>
</comment>
<dbReference type="EMBL" id="AP009389">
    <property type="protein sequence ID" value="BAF60950.1"/>
    <property type="molecule type" value="Genomic_DNA"/>
</dbReference>
<evidence type="ECO:0000256" key="1">
    <source>
        <dbReference type="ARBA" id="ARBA00004651"/>
    </source>
</evidence>
<accession>A5CYG7</accession>
<dbReference type="GO" id="GO:0046872">
    <property type="term" value="F:metal ion binding"/>
    <property type="evidence" value="ECO:0007669"/>
    <property type="project" value="UniProtKB-KW"/>
</dbReference>